<feature type="compositionally biased region" description="Basic and acidic residues" evidence="1">
    <location>
        <begin position="1080"/>
        <end position="1128"/>
    </location>
</feature>
<feature type="compositionally biased region" description="Basic and acidic residues" evidence="1">
    <location>
        <begin position="982"/>
        <end position="999"/>
    </location>
</feature>
<organism evidence="2">
    <name type="scientific">Panstrongylus megistus</name>
    <dbReference type="NCBI Taxonomy" id="65343"/>
    <lineage>
        <taxon>Eukaryota</taxon>
        <taxon>Metazoa</taxon>
        <taxon>Ecdysozoa</taxon>
        <taxon>Arthropoda</taxon>
        <taxon>Hexapoda</taxon>
        <taxon>Insecta</taxon>
        <taxon>Pterygota</taxon>
        <taxon>Neoptera</taxon>
        <taxon>Paraneoptera</taxon>
        <taxon>Hemiptera</taxon>
        <taxon>Heteroptera</taxon>
        <taxon>Panheteroptera</taxon>
        <taxon>Cimicomorpha</taxon>
        <taxon>Reduviidae</taxon>
        <taxon>Triatominae</taxon>
        <taxon>Panstrongylus</taxon>
    </lineage>
</organism>
<feature type="region of interest" description="Disordered" evidence="1">
    <location>
        <begin position="137"/>
        <end position="166"/>
    </location>
</feature>
<feature type="compositionally biased region" description="Basic and acidic residues" evidence="1">
    <location>
        <begin position="671"/>
        <end position="724"/>
    </location>
</feature>
<sequence length="1286" mass="145844">TEEELLGTPRSETIIYEDQKRFQDGENIRETFHETSPDTKYIIQEGVSKTQQGITQKTSQTSQSFQSKKTSSSTKQIVKMVGGKIVKTEEEIVGKPSSETIIYKDQQRFQDGENISETFHEVSPETRYIVQEGVSQTQQGITQKTSQSFQSQKTSSSSTQRVKMVGGKIVKTEEELLGTPRSETIIYEDQKRFQDGENIRETFHETSPETGYTIQEGVSQTQQETSQKTSQTSRTYQSQKTTSSTKQSVKMVGGKIVKTVEEIHEKPETREYNIQESFIDKERLHETLPETKKIFYTKEKLPTEEIIQEYIVRDVDDGKTERVKIVGSKIIRPQTKDTKTAAGKTTSEFIKQEGVSTVFEMENQSDDKRPIGETSPRKYVETTGRKTQEITGKTIKTVKMVGGKLITTTEIIEDDRILYPGTGKPMDKRPESSRKPYDDKRITEEFIETEDGRRLRTVEYYEERIPEDRTPDRERPGREEPTPVSGRKPGDGISPVGRRPRPGEEPRPYGRRPEDETTPDRRLQRGLEEKTLEESSTTVHMIGGKVVRSEEVITDERITREEPISDSTRPRDKTTPEKGKPQDKIPVGRKPGEETTPPGRRLRPGDDTTPDSRKPRDSVERTVQESTTTVRMIGGKIVKSEELITEERRSKDKTIPDDKKPGEEPTPVGRRPRDETTTDGRPLKPGEEPRLVGRRPKDEIIPDGRPLRPGDKPIPDETRSRESTQKTVTTESTTSTVRMVGGKIVKSEETITDERRTHDELTPDDRRPRYKTTDERKPQDKIPDRRKPGEEPTPLSRRPRDETTPEDRRPKARDEPTYDSRTHRDSMEKTEETTTTVKMIGGKIVKTEEVITDERRTRDKPTPHDKKPGEEPKQVGRRPVDDTTPSSKTRRPEYETTPERRIPRDSVETTVHESTTTVRMIGGKIVKSEEVITDDRISRDKTSPEGRKPGEEPTPVARRPGVKTTPDDRRPRSGEEPSPFGRRPEDETTPDGRRPRPGEEPSPLGRKPGDDTTPDGRRPRPGEEPSPLGRRPEDETTPDSRRPRPGDETTPSPRTPLDTVERTVQESTTTVRMIGGKIVKSKEVITDERKPRDKTTPEGWKPRDELTPLGRRPGDDTTPDGRRTRPGEELSPLGRRPGDDISPDGRRPRPGEEPSPLGRRPRDDTTPDGRRPRPDEETSPLGRRPGDKTTPDGRHPRPGEEPTLIGKRPGDETTPSPRTPKDTVERIVQESTTTVRMIGGKIVKSKEVITDERKPRDKTTPEGRKPGDEVKPLGRRPGDDTTPDGR</sequence>
<feature type="compositionally biased region" description="Basic and acidic residues" evidence="1">
    <location>
        <begin position="638"/>
        <end position="663"/>
    </location>
</feature>
<feature type="compositionally biased region" description="Basic and acidic residues" evidence="1">
    <location>
        <begin position="425"/>
        <end position="481"/>
    </location>
</feature>
<evidence type="ECO:0000313" key="2">
    <source>
        <dbReference type="EMBL" id="JAC88752.1"/>
    </source>
</evidence>
<feature type="non-terminal residue" evidence="2">
    <location>
        <position position="1"/>
    </location>
</feature>
<feature type="compositionally biased region" description="Basic and acidic residues" evidence="1">
    <location>
        <begin position="965"/>
        <end position="975"/>
    </location>
</feature>
<feature type="compositionally biased region" description="Basic and acidic residues" evidence="1">
    <location>
        <begin position="1007"/>
        <end position="1023"/>
    </location>
</feature>
<feature type="compositionally biased region" description="Basic and acidic residues" evidence="1">
    <location>
        <begin position="798"/>
        <end position="832"/>
    </location>
</feature>
<feature type="compositionally biased region" description="Basic and acidic residues" evidence="1">
    <location>
        <begin position="1030"/>
        <end position="1047"/>
    </location>
</feature>
<feature type="compositionally biased region" description="Basic and acidic residues" evidence="1">
    <location>
        <begin position="365"/>
        <end position="385"/>
    </location>
</feature>
<feature type="non-terminal residue" evidence="2">
    <location>
        <position position="1286"/>
    </location>
</feature>
<feature type="compositionally biased region" description="Low complexity" evidence="1">
    <location>
        <begin position="142"/>
        <end position="160"/>
    </location>
</feature>
<feature type="compositionally biased region" description="Basic and acidic residues" evidence="1">
    <location>
        <begin position="890"/>
        <end position="911"/>
    </location>
</feature>
<feature type="compositionally biased region" description="Low complexity" evidence="1">
    <location>
        <begin position="725"/>
        <end position="737"/>
    </location>
</feature>
<feature type="compositionally biased region" description="Basic and acidic residues" evidence="1">
    <location>
        <begin position="547"/>
        <end position="583"/>
    </location>
</feature>
<feature type="compositionally biased region" description="Basic and acidic residues" evidence="1">
    <location>
        <begin position="1184"/>
        <end position="1200"/>
    </location>
</feature>
<reference evidence="2" key="1">
    <citation type="journal article" date="2015" name="J. Med. Entomol.">
        <title>A Deep Insight Into the Sialotranscriptome of the Chagas Disease Vector, Panstrongylus megistus (Hemiptera: Heteroptera).</title>
        <authorList>
            <person name="Ribeiro J.M."/>
            <person name="Schwarz A."/>
            <person name="Francischetti I.M."/>
        </authorList>
    </citation>
    <scope>NUCLEOTIDE SEQUENCE</scope>
    <source>
        <tissue evidence="2">Salivary glands</tissue>
    </source>
</reference>
<feature type="compositionally biased region" description="Basic and acidic residues" evidence="1">
    <location>
        <begin position="1219"/>
        <end position="1228"/>
    </location>
</feature>
<accession>A0A069DYA5</accession>
<feature type="region of interest" description="Disordered" evidence="1">
    <location>
        <begin position="188"/>
        <end position="251"/>
    </location>
</feature>
<dbReference type="EMBL" id="GBGD01000137">
    <property type="protein sequence ID" value="JAC88752.1"/>
    <property type="molecule type" value="mRNA"/>
</dbReference>
<feature type="compositionally biased region" description="Basic and acidic residues" evidence="1">
    <location>
        <begin position="1136"/>
        <end position="1152"/>
    </location>
</feature>
<name>A0A069DYA5_9HEMI</name>
<feature type="compositionally biased region" description="Basic and acidic residues" evidence="1">
    <location>
        <begin position="501"/>
        <end position="533"/>
    </location>
</feature>
<feature type="compositionally biased region" description="Basic and acidic residues" evidence="1">
    <location>
        <begin position="926"/>
        <end position="951"/>
    </location>
</feature>
<feature type="compositionally biased region" description="Basic and acidic residues" evidence="1">
    <location>
        <begin position="745"/>
        <end position="790"/>
    </location>
</feature>
<feature type="compositionally biased region" description="Basic and acidic residues" evidence="1">
    <location>
        <begin position="1244"/>
        <end position="1286"/>
    </location>
</feature>
<feature type="compositionally biased region" description="Basic and acidic residues" evidence="1">
    <location>
        <begin position="845"/>
        <end position="881"/>
    </location>
</feature>
<proteinExistence type="evidence at transcript level"/>
<feature type="compositionally biased region" description="Basic and acidic residues" evidence="1">
    <location>
        <begin position="1160"/>
        <end position="1176"/>
    </location>
</feature>
<feature type="compositionally biased region" description="Polar residues" evidence="1">
    <location>
        <begin position="208"/>
        <end position="218"/>
    </location>
</feature>
<feature type="compositionally biased region" description="Low complexity" evidence="1">
    <location>
        <begin position="219"/>
        <end position="248"/>
    </location>
</feature>
<feature type="compositionally biased region" description="Basic and acidic residues" evidence="1">
    <location>
        <begin position="188"/>
        <end position="207"/>
    </location>
</feature>
<protein>
    <submittedName>
        <fullName evidence="2">Putative proteoglycan 4</fullName>
    </submittedName>
</protein>
<feature type="region of interest" description="Disordered" evidence="1">
    <location>
        <begin position="50"/>
        <end position="73"/>
    </location>
</feature>
<feature type="compositionally biased region" description="Basic and acidic residues" evidence="1">
    <location>
        <begin position="603"/>
        <end position="623"/>
    </location>
</feature>
<evidence type="ECO:0000256" key="1">
    <source>
        <dbReference type="SAM" id="MobiDB-lite"/>
    </source>
</evidence>
<feature type="region of interest" description="Disordered" evidence="1">
    <location>
        <begin position="355"/>
        <end position="385"/>
    </location>
</feature>
<feature type="region of interest" description="Disordered" evidence="1">
    <location>
        <begin position="416"/>
        <end position="1286"/>
    </location>
</feature>